<dbReference type="SMART" id="SM00644">
    <property type="entry name" value="Ami_2"/>
    <property type="match status" value="1"/>
</dbReference>
<comment type="catalytic activity">
    <reaction evidence="1">
        <text>Hydrolyzes the link between N-acetylmuramoyl residues and L-amino acid residues in certain cell-wall glycopeptides.</text>
        <dbReference type="EC" id="3.5.1.28"/>
    </reaction>
</comment>
<dbReference type="GO" id="GO:0071555">
    <property type="term" value="P:cell wall organization"/>
    <property type="evidence" value="ECO:0007669"/>
    <property type="project" value="UniProtKB-KW"/>
</dbReference>
<evidence type="ECO:0000256" key="4">
    <source>
        <dbReference type="ARBA" id="ARBA00023316"/>
    </source>
</evidence>
<evidence type="ECO:0000313" key="6">
    <source>
        <dbReference type="EMBL" id="EIM57584.1"/>
    </source>
</evidence>
<dbReference type="GO" id="GO:0009253">
    <property type="term" value="P:peptidoglycan catabolic process"/>
    <property type="evidence" value="ECO:0007669"/>
    <property type="project" value="InterPro"/>
</dbReference>
<keyword evidence="7" id="KW-1185">Reference proteome</keyword>
<reference evidence="6 7" key="1">
    <citation type="submission" date="2010-08" db="EMBL/GenBank/DDBJ databases">
        <authorList>
            <consortium name="US DOE Joint Genome Institute (JGI-PGF)"/>
            <person name="Lucas S."/>
            <person name="Copeland A."/>
            <person name="Lapidus A."/>
            <person name="Cheng J.-F."/>
            <person name="Bruce D."/>
            <person name="Goodwin L."/>
            <person name="Pitluck S."/>
            <person name="Land M.L."/>
            <person name="Hauser L."/>
            <person name="Chang Y.-J."/>
            <person name="Anderson I.J."/>
            <person name="Johnson E."/>
            <person name="Mulhopadhyay B."/>
            <person name="Kyrpides N."/>
            <person name="Woyke T.J."/>
        </authorList>
    </citation>
    <scope>NUCLEOTIDE SEQUENCE [LARGE SCALE GENOMIC DNA]</scope>
    <source>
        <strain evidence="6 7">6</strain>
    </source>
</reference>
<dbReference type="AlphaFoldDB" id="I5AUW1"/>
<evidence type="ECO:0000256" key="1">
    <source>
        <dbReference type="ARBA" id="ARBA00001561"/>
    </source>
</evidence>
<dbReference type="InterPro" id="IPR002502">
    <property type="entry name" value="Amidase_domain"/>
</dbReference>
<dbReference type="Pfam" id="PF01510">
    <property type="entry name" value="Amidase_2"/>
    <property type="match status" value="1"/>
</dbReference>
<dbReference type="STRING" id="633697.EubceDRAFT1_1807"/>
<proteinExistence type="predicted"/>
<dbReference type="SUPFAM" id="SSF55846">
    <property type="entry name" value="N-acetylmuramoyl-L-alanine amidase-like"/>
    <property type="match status" value="1"/>
</dbReference>
<evidence type="ECO:0000256" key="2">
    <source>
        <dbReference type="ARBA" id="ARBA00011901"/>
    </source>
</evidence>
<dbReference type="EMBL" id="CM001487">
    <property type="protein sequence ID" value="EIM57584.1"/>
    <property type="molecule type" value="Genomic_DNA"/>
</dbReference>
<reference evidence="6 7" key="2">
    <citation type="submission" date="2012-02" db="EMBL/GenBank/DDBJ databases">
        <title>Improved High-Quality Draft sequence of Eubacterium cellulosolvens 6.</title>
        <authorList>
            <consortium name="US DOE Joint Genome Institute"/>
            <person name="Lucas S."/>
            <person name="Han J."/>
            <person name="Lapidus A."/>
            <person name="Cheng J.-F."/>
            <person name="Goodwin L."/>
            <person name="Pitluck S."/>
            <person name="Peters L."/>
            <person name="Mikhailova N."/>
            <person name="Gu W."/>
            <person name="Detter J.C."/>
            <person name="Han C."/>
            <person name="Tapia R."/>
            <person name="Land M."/>
            <person name="Hauser L."/>
            <person name="Kyrpides N."/>
            <person name="Ivanova N."/>
            <person name="Pagani I."/>
            <person name="Johnson E."/>
            <person name="Mukhopadhyay B."/>
            <person name="Anderson I."/>
            <person name="Woyke T."/>
        </authorList>
    </citation>
    <scope>NUCLEOTIDE SEQUENCE [LARGE SCALE GENOMIC DNA]</scope>
    <source>
        <strain evidence="6 7">6</strain>
    </source>
</reference>
<dbReference type="InterPro" id="IPR051206">
    <property type="entry name" value="NAMLAA_amidase_2"/>
</dbReference>
<name>I5AUW1_EUBC6</name>
<evidence type="ECO:0000259" key="5">
    <source>
        <dbReference type="SMART" id="SM00644"/>
    </source>
</evidence>
<dbReference type="GO" id="GO:0009254">
    <property type="term" value="P:peptidoglycan turnover"/>
    <property type="evidence" value="ECO:0007669"/>
    <property type="project" value="TreeGrafter"/>
</dbReference>
<evidence type="ECO:0000256" key="3">
    <source>
        <dbReference type="ARBA" id="ARBA00022801"/>
    </source>
</evidence>
<accession>I5AUW1</accession>
<dbReference type="eggNOG" id="COG5632">
    <property type="taxonomic scope" value="Bacteria"/>
</dbReference>
<dbReference type="GO" id="GO:0008745">
    <property type="term" value="F:N-acetylmuramoyl-L-alanine amidase activity"/>
    <property type="evidence" value="ECO:0007669"/>
    <property type="project" value="UniProtKB-EC"/>
</dbReference>
<dbReference type="Gene3D" id="3.40.80.10">
    <property type="entry name" value="Peptidoglycan recognition protein-like"/>
    <property type="match status" value="1"/>
</dbReference>
<dbReference type="PANTHER" id="PTHR30417">
    <property type="entry name" value="N-ACETYLMURAMOYL-L-ALANINE AMIDASE AMID"/>
    <property type="match status" value="1"/>
</dbReference>
<dbReference type="CDD" id="cd06583">
    <property type="entry name" value="PGRP"/>
    <property type="match status" value="1"/>
</dbReference>
<protein>
    <recommendedName>
        <fullName evidence="2">N-acetylmuramoyl-L-alanine amidase</fullName>
        <ecNumber evidence="2">3.5.1.28</ecNumber>
    </recommendedName>
</protein>
<evidence type="ECO:0000313" key="7">
    <source>
        <dbReference type="Proteomes" id="UP000005753"/>
    </source>
</evidence>
<sequence>MKKKNKKKKTDIRVRLFFFAVLLIVVAVFAFRMKDYREKKAAEARAAREAEQQDDDPRGKSFWQGAPELTVELLTPNQYSRPQLPLMETNAIVIHYTANPGTSAQENRDYFESLKHGISGEHVSSHFVIGLEGEIIQCIPCSEMSYASNDRNTDSIAIECCHPDDTGEFTEETYASCVKLTAWLCKAFHVPVENVIRHYDITGKDCPRFYVRDEEAWTQFKADVADRYEELLEGKD</sequence>
<feature type="domain" description="N-acetylmuramoyl-L-alanine amidase" evidence="5">
    <location>
        <begin position="79"/>
        <end position="208"/>
    </location>
</feature>
<keyword evidence="4" id="KW-0961">Cell wall biogenesis/degradation</keyword>
<dbReference type="EC" id="3.5.1.28" evidence="2"/>
<organism evidence="6 7">
    <name type="scientific">Eubacterium cellulosolvens (strain ATCC 43171 / JCM 9499 / 6)</name>
    <name type="common">Cillobacterium cellulosolvens</name>
    <dbReference type="NCBI Taxonomy" id="633697"/>
    <lineage>
        <taxon>Bacteria</taxon>
        <taxon>Bacillati</taxon>
        <taxon>Bacillota</taxon>
        <taxon>Clostridia</taxon>
        <taxon>Eubacteriales</taxon>
        <taxon>Eubacteriaceae</taxon>
        <taxon>Eubacterium</taxon>
    </lineage>
</organism>
<keyword evidence="3" id="KW-0378">Hydrolase</keyword>
<dbReference type="PANTHER" id="PTHR30417:SF1">
    <property type="entry name" value="N-ACETYLMURAMOYL-L-ALANINE AMIDASE AMID"/>
    <property type="match status" value="1"/>
</dbReference>
<dbReference type="OrthoDB" id="9794294at2"/>
<dbReference type="Proteomes" id="UP000005753">
    <property type="component" value="Chromosome"/>
</dbReference>
<dbReference type="HOGENOM" id="CLU_047675_0_1_9"/>
<dbReference type="InterPro" id="IPR036505">
    <property type="entry name" value="Amidase/PGRP_sf"/>
</dbReference>
<gene>
    <name evidence="6" type="ORF">EubceDRAFT1_1807</name>
</gene>